<feature type="region of interest" description="Disordered" evidence="1">
    <location>
        <begin position="90"/>
        <end position="271"/>
    </location>
</feature>
<proteinExistence type="predicted"/>
<feature type="compositionally biased region" description="Basic and acidic residues" evidence="1">
    <location>
        <begin position="114"/>
        <end position="132"/>
    </location>
</feature>
<dbReference type="GeneID" id="130706664"/>
<evidence type="ECO:0000313" key="2">
    <source>
        <dbReference type="Proteomes" id="UP001652580"/>
    </source>
</evidence>
<reference evidence="3" key="1">
    <citation type="submission" date="2025-08" db="UniProtKB">
        <authorList>
            <consortium name="RefSeq"/>
        </authorList>
    </citation>
    <scope>IDENTIFICATION</scope>
</reference>
<feature type="compositionally biased region" description="Polar residues" evidence="1">
    <location>
        <begin position="167"/>
        <end position="176"/>
    </location>
</feature>
<protein>
    <submittedName>
        <fullName evidence="3">Uncharacterized protein LOC130706664</fullName>
    </submittedName>
</protein>
<feature type="compositionally biased region" description="Low complexity" evidence="1">
    <location>
        <begin position="22"/>
        <end position="31"/>
    </location>
</feature>
<feature type="compositionally biased region" description="Basic and acidic residues" evidence="1">
    <location>
        <begin position="94"/>
        <end position="104"/>
    </location>
</feature>
<gene>
    <name evidence="3" type="primary">LOC130706664</name>
</gene>
<evidence type="ECO:0000313" key="3">
    <source>
        <dbReference type="RefSeq" id="XP_057395319.1"/>
    </source>
</evidence>
<keyword evidence="2" id="KW-1185">Reference proteome</keyword>
<dbReference type="RefSeq" id="XP_057395319.1">
    <property type="nucleotide sequence ID" value="XM_057539336.1"/>
</dbReference>
<evidence type="ECO:0000256" key="1">
    <source>
        <dbReference type="SAM" id="MobiDB-lite"/>
    </source>
</evidence>
<dbReference type="Proteomes" id="UP001652580">
    <property type="component" value="Unplaced"/>
</dbReference>
<accession>A0ABM3SZQ8</accession>
<feature type="compositionally biased region" description="Basic and acidic residues" evidence="1">
    <location>
        <begin position="143"/>
        <end position="152"/>
    </location>
</feature>
<feature type="region of interest" description="Disordered" evidence="1">
    <location>
        <begin position="1"/>
        <end position="37"/>
    </location>
</feature>
<sequence length="271" mass="29242">MKPSDRFVWNLEKRKWPPGSSRTAATAAGRTRTPKAARTHCRTACGSGGHCPVGRRKGRAAVALPVPTRFAIRPGPHSDERRKELVNKFVIQRGGRERSGDVRVHPCRSPPPGDSEKLRKYDHQDVEDDVGHGHRVLSPRSVLRAEGHKDMLVDPAKPSQPQPRSARPTSHHTNLLGQSPATAGSAQASAPPGQSPPGSASRNSASRLAAESQPSPKSPKLRREGTISKQSLCSARQPLERTRDDPRSPVGEGAARAAQAPELVRGRPPRS</sequence>
<name>A0ABM3SZQ8_BALAC</name>
<feature type="compositionally biased region" description="Basic and acidic residues" evidence="1">
    <location>
        <begin position="238"/>
        <end position="247"/>
    </location>
</feature>
<organism evidence="2 3">
    <name type="scientific">Balaenoptera acutorostrata</name>
    <name type="common">Common minke whale</name>
    <name type="synonym">Balaena rostrata</name>
    <dbReference type="NCBI Taxonomy" id="9767"/>
    <lineage>
        <taxon>Eukaryota</taxon>
        <taxon>Metazoa</taxon>
        <taxon>Chordata</taxon>
        <taxon>Craniata</taxon>
        <taxon>Vertebrata</taxon>
        <taxon>Euteleostomi</taxon>
        <taxon>Mammalia</taxon>
        <taxon>Eutheria</taxon>
        <taxon>Laurasiatheria</taxon>
        <taxon>Artiodactyla</taxon>
        <taxon>Whippomorpha</taxon>
        <taxon>Cetacea</taxon>
        <taxon>Mysticeti</taxon>
        <taxon>Balaenopteridae</taxon>
        <taxon>Balaenoptera</taxon>
    </lineage>
</organism>
<feature type="compositionally biased region" description="Low complexity" evidence="1">
    <location>
        <begin position="177"/>
        <end position="212"/>
    </location>
</feature>